<dbReference type="EMBL" id="ON529851">
    <property type="protein sequence ID" value="UTC28958.1"/>
    <property type="molecule type" value="Genomic_DNA"/>
</dbReference>
<evidence type="ECO:0000313" key="2">
    <source>
        <dbReference type="EMBL" id="UTC28958.1"/>
    </source>
</evidence>
<name>A0A9E7N374_9CAUD</name>
<reference evidence="2" key="1">
    <citation type="submission" date="2022-04" db="EMBL/GenBank/DDBJ databases">
        <authorList>
            <person name="Friedrich I."/>
            <person name="Schneider D."/>
            <person name="Poehlein A."/>
            <person name="Hertel R."/>
            <person name="Daniel R."/>
        </authorList>
    </citation>
    <scope>NUCLEOTIDE SEQUENCE</scope>
</reference>
<organism evidence="2 3">
    <name type="scientific">Brevundimonas phage vB_BpoS-Marchewka</name>
    <dbReference type="NCBI Taxonomy" id="2948604"/>
    <lineage>
        <taxon>Viruses</taxon>
        <taxon>Duplodnaviria</taxon>
        <taxon>Heunggongvirae</taxon>
        <taxon>Uroviricota</taxon>
        <taxon>Caudoviricetes</taxon>
        <taxon>Jeanschmidtviridae</taxon>
        <taxon>Marchewkavirus</taxon>
        <taxon>Marchewkavirus marchewka</taxon>
    </lineage>
</organism>
<evidence type="ECO:0000313" key="3">
    <source>
        <dbReference type="Proteomes" id="UP001056634"/>
    </source>
</evidence>
<dbReference type="Proteomes" id="UP001056634">
    <property type="component" value="Segment"/>
</dbReference>
<accession>A0A9E7N374</accession>
<proteinExistence type="predicted"/>
<feature type="transmembrane region" description="Helical" evidence="1">
    <location>
        <begin position="6"/>
        <end position="24"/>
    </location>
</feature>
<keyword evidence="3" id="KW-1185">Reference proteome</keyword>
<protein>
    <submittedName>
        <fullName evidence="2">Uncharacterized protein</fullName>
    </submittedName>
</protein>
<feature type="transmembrane region" description="Helical" evidence="1">
    <location>
        <begin position="57"/>
        <end position="75"/>
    </location>
</feature>
<gene>
    <name evidence="2" type="ORF">MARCHEWKA_04460</name>
</gene>
<evidence type="ECO:0000256" key="1">
    <source>
        <dbReference type="SAM" id="Phobius"/>
    </source>
</evidence>
<keyword evidence="1" id="KW-1133">Transmembrane helix</keyword>
<keyword evidence="1" id="KW-0812">Transmembrane</keyword>
<sequence length="117" mass="13032">MLTALYILVGYFFAAGFIIAPFVFREQLASTRWAAYSIINANFFWTMLPVAVAVWALWLPLLAFAIFAGTWVGIFSQIKTRIRIRTNAEVAADRSVLDVDFMAPTPGDPNIGRDGRA</sequence>
<keyword evidence="1" id="KW-0472">Membrane</keyword>